<sequence>MEKNPLLKAVVLTLVILSKFKVNGQISTPCTSSIITSFTPCFNYLTGSSANGGSPTAQCCDSLKSLMTDSVECGCLIITGNVPVSVPFISRPLAISLPRACKTGVPLRCKAAGVPLPAPGPALFRPPPAPVASSPLSPKGSTLSRPTPAPVASSPLSPKGPALFRPTRAPVSSSPLSPKASIGTVVAAPSPVETTPDNIAAPASPPVVALGPVANPGIRPVLKPLASSSSHVSPPYLLSIILGMLVFKSY</sequence>
<evidence type="ECO:0000313" key="13">
    <source>
        <dbReference type="RefSeq" id="XP_027063590.2"/>
    </source>
</evidence>
<dbReference type="InterPro" id="IPR016140">
    <property type="entry name" value="Bifunc_inhib/LTP/seed_store"/>
</dbReference>
<dbReference type="InterPro" id="IPR043325">
    <property type="entry name" value="LTSS"/>
</dbReference>
<proteinExistence type="inferred from homology"/>
<keyword evidence="4" id="KW-0472">Membrane</keyword>
<evidence type="ECO:0000256" key="5">
    <source>
        <dbReference type="ARBA" id="ARBA00022729"/>
    </source>
</evidence>
<comment type="subcellular location">
    <subcellularLocation>
        <location evidence="1">Cell membrane</location>
        <topology evidence="1">Lipid-anchor</topology>
        <topology evidence="1">GPI-anchor</topology>
    </subcellularLocation>
</comment>
<keyword evidence="5 10" id="KW-0732">Signal</keyword>
<dbReference type="GO" id="GO:0005886">
    <property type="term" value="C:plasma membrane"/>
    <property type="evidence" value="ECO:0007669"/>
    <property type="project" value="UniProtKB-SubCell"/>
</dbReference>
<evidence type="ECO:0000313" key="12">
    <source>
        <dbReference type="Proteomes" id="UP001652660"/>
    </source>
</evidence>
<dbReference type="CDD" id="cd00010">
    <property type="entry name" value="AAI_LTSS"/>
    <property type="match status" value="1"/>
</dbReference>
<keyword evidence="4" id="KW-0336">GPI-anchor</keyword>
<evidence type="ECO:0000256" key="9">
    <source>
        <dbReference type="SAM" id="MobiDB-lite"/>
    </source>
</evidence>
<evidence type="ECO:0000256" key="3">
    <source>
        <dbReference type="ARBA" id="ARBA00022475"/>
    </source>
</evidence>
<evidence type="ECO:0000256" key="10">
    <source>
        <dbReference type="SAM" id="SignalP"/>
    </source>
</evidence>
<dbReference type="AlphaFoldDB" id="A0A6P6SBU1"/>
<feature type="domain" description="Bifunctional inhibitor/plant lipid transfer protein/seed storage helical" evidence="11">
    <location>
        <begin position="13"/>
        <end position="106"/>
    </location>
</feature>
<evidence type="ECO:0000256" key="1">
    <source>
        <dbReference type="ARBA" id="ARBA00004609"/>
    </source>
</evidence>
<evidence type="ECO:0000259" key="11">
    <source>
        <dbReference type="Pfam" id="PF14368"/>
    </source>
</evidence>
<evidence type="ECO:0000256" key="8">
    <source>
        <dbReference type="ARBA" id="ARBA00023288"/>
    </source>
</evidence>
<dbReference type="InterPro" id="IPR036312">
    <property type="entry name" value="Bifun_inhib/LTP/seed_sf"/>
</dbReference>
<keyword evidence="12" id="KW-1185">Reference proteome</keyword>
<keyword evidence="3" id="KW-1003">Cell membrane</keyword>
<organism evidence="12 13">
    <name type="scientific">Coffea arabica</name>
    <name type="common">Arabian coffee</name>
    <dbReference type="NCBI Taxonomy" id="13443"/>
    <lineage>
        <taxon>Eukaryota</taxon>
        <taxon>Viridiplantae</taxon>
        <taxon>Streptophyta</taxon>
        <taxon>Embryophyta</taxon>
        <taxon>Tracheophyta</taxon>
        <taxon>Spermatophyta</taxon>
        <taxon>Magnoliopsida</taxon>
        <taxon>eudicotyledons</taxon>
        <taxon>Gunneridae</taxon>
        <taxon>Pentapetalae</taxon>
        <taxon>asterids</taxon>
        <taxon>lamiids</taxon>
        <taxon>Gentianales</taxon>
        <taxon>Rubiaceae</taxon>
        <taxon>Ixoroideae</taxon>
        <taxon>Gardenieae complex</taxon>
        <taxon>Bertiereae - Coffeeae clade</taxon>
        <taxon>Coffeeae</taxon>
        <taxon>Coffea</taxon>
    </lineage>
</organism>
<accession>A0A6P6SBU1</accession>
<evidence type="ECO:0000256" key="6">
    <source>
        <dbReference type="ARBA" id="ARBA00023157"/>
    </source>
</evidence>
<evidence type="ECO:0000256" key="4">
    <source>
        <dbReference type="ARBA" id="ARBA00022622"/>
    </source>
</evidence>
<dbReference type="Proteomes" id="UP001652660">
    <property type="component" value="Chromosome 1c"/>
</dbReference>
<dbReference type="Gene3D" id="1.10.110.10">
    <property type="entry name" value="Plant lipid-transfer and hydrophobic proteins"/>
    <property type="match status" value="1"/>
</dbReference>
<dbReference type="GeneID" id="113689960"/>
<keyword evidence="7" id="KW-0325">Glycoprotein</keyword>
<gene>
    <name evidence="13" type="primary">LOC113689960</name>
</gene>
<reference evidence="12" key="1">
    <citation type="journal article" date="2025" name="Foods">
        <title>Unveiling the Microbial Signatures of Arabica Coffee Cherries: Insights into Ripeness Specific Diversity, Functional Traits, and Implications for Quality and Safety.</title>
        <authorList>
            <consortium name="RefSeq"/>
            <person name="Tenea G.N."/>
            <person name="Cifuentes V."/>
            <person name="Reyes P."/>
            <person name="Cevallos-Vallejos M."/>
        </authorList>
    </citation>
    <scope>NUCLEOTIDE SEQUENCE [LARGE SCALE GENOMIC DNA]</scope>
</reference>
<keyword evidence="8" id="KW-0449">Lipoprotein</keyword>
<feature type="region of interest" description="Disordered" evidence="9">
    <location>
        <begin position="125"/>
        <end position="176"/>
    </location>
</feature>
<feature type="signal peptide" evidence="10">
    <location>
        <begin position="1"/>
        <end position="24"/>
    </location>
</feature>
<dbReference type="PANTHER" id="PTHR33044">
    <property type="entry name" value="BIFUNCTIONAL INHIBITOR/LIPID-TRANSFER PROTEIN/SEED STORAGE 2S ALBUMIN SUPERFAMILY PROTEIN-RELATED"/>
    <property type="match status" value="1"/>
</dbReference>
<evidence type="ECO:0000256" key="2">
    <source>
        <dbReference type="ARBA" id="ARBA00009748"/>
    </source>
</evidence>
<name>A0A6P6SBU1_COFAR</name>
<dbReference type="RefSeq" id="XP_027063590.2">
    <property type="nucleotide sequence ID" value="XM_027207789.2"/>
</dbReference>
<feature type="chain" id="PRO_5047432595" evidence="10">
    <location>
        <begin position="25"/>
        <end position="250"/>
    </location>
</feature>
<dbReference type="SUPFAM" id="SSF47699">
    <property type="entry name" value="Bifunctional inhibitor/lipid-transfer protein/seed storage 2S albumin"/>
    <property type="match status" value="1"/>
</dbReference>
<reference evidence="13" key="2">
    <citation type="submission" date="2025-08" db="UniProtKB">
        <authorList>
            <consortium name="RefSeq"/>
        </authorList>
    </citation>
    <scope>IDENTIFICATION</scope>
    <source>
        <tissue evidence="13">Leaves</tissue>
    </source>
</reference>
<comment type="similarity">
    <text evidence="2">Belongs to the plant LTP family.</text>
</comment>
<evidence type="ECO:0000256" key="7">
    <source>
        <dbReference type="ARBA" id="ARBA00023180"/>
    </source>
</evidence>
<protein>
    <submittedName>
        <fullName evidence="13">Uncharacterized protein isoform X1</fullName>
    </submittedName>
</protein>
<keyword evidence="6" id="KW-1015">Disulfide bond</keyword>
<dbReference type="Pfam" id="PF14368">
    <property type="entry name" value="LTP_2"/>
    <property type="match status" value="1"/>
</dbReference>
<dbReference type="GO" id="GO:0098552">
    <property type="term" value="C:side of membrane"/>
    <property type="evidence" value="ECO:0007669"/>
    <property type="project" value="UniProtKB-KW"/>
</dbReference>